<evidence type="ECO:0000256" key="1">
    <source>
        <dbReference type="PIRNR" id="PIRNR021497"/>
    </source>
</evidence>
<dbReference type="InterPro" id="IPR027417">
    <property type="entry name" value="P-loop_NTPase"/>
</dbReference>
<feature type="domain" description="Sulphotransferase Stf0" evidence="2">
    <location>
        <begin position="7"/>
        <end position="234"/>
    </location>
</feature>
<dbReference type="PIRSF" id="PIRSF021497">
    <property type="entry name" value="Sulphotransferase_Stf0"/>
    <property type="match status" value="1"/>
</dbReference>
<evidence type="ECO:0000313" key="4">
    <source>
        <dbReference type="Proteomes" id="UP001197247"/>
    </source>
</evidence>
<keyword evidence="4" id="KW-1185">Reference proteome</keyword>
<keyword evidence="1" id="KW-0808">Transferase</keyword>
<evidence type="ECO:0000259" key="2">
    <source>
        <dbReference type="Pfam" id="PF09037"/>
    </source>
</evidence>
<comment type="function">
    <text evidence="1">Catalyzes the sulfuryl group transfer from 3'-phosphoadenosine-5'-phosphosulfate (PAPS) to trehalose, leading to trehalose-2-sulfate (T2S).</text>
</comment>
<name>A0ABS5TDA4_9ACTN</name>
<dbReference type="Gene3D" id="3.40.50.300">
    <property type="entry name" value="P-loop containing nucleotide triphosphate hydrolases"/>
    <property type="match status" value="1"/>
</dbReference>
<accession>A0ABS5TDA4</accession>
<reference evidence="3 4" key="1">
    <citation type="submission" date="2021-05" db="EMBL/GenBank/DDBJ databases">
        <title>Kineosporia and Streptomyces sp. nov. two new marine actinobacteria isolated from Coral.</title>
        <authorList>
            <person name="Buangrab K."/>
            <person name="Sutthacheep M."/>
            <person name="Yeemin T."/>
            <person name="Harunari E."/>
            <person name="Igarashi Y."/>
            <person name="Kanchanasin P."/>
            <person name="Tanasupawat S."/>
            <person name="Phongsopitanun W."/>
        </authorList>
    </citation>
    <scope>NUCLEOTIDE SEQUENCE [LARGE SCALE GENOMIC DNA]</scope>
    <source>
        <strain evidence="3 4">J2-2</strain>
    </source>
</reference>
<dbReference type="Pfam" id="PF09037">
    <property type="entry name" value="Sulphotransf"/>
    <property type="match status" value="1"/>
</dbReference>
<dbReference type="InterPro" id="IPR024628">
    <property type="entry name" value="Sulfotransferase_Stf0_dom"/>
</dbReference>
<evidence type="ECO:0000313" key="3">
    <source>
        <dbReference type="EMBL" id="MBT0769066.1"/>
    </source>
</evidence>
<dbReference type="EMBL" id="JAHBAY010000003">
    <property type="protein sequence ID" value="MBT0769066.1"/>
    <property type="molecule type" value="Genomic_DNA"/>
</dbReference>
<protein>
    <recommendedName>
        <fullName evidence="1">Trehalose 2-sulfotransferase</fullName>
    </recommendedName>
</protein>
<proteinExistence type="inferred from homology"/>
<comment type="catalytic activity">
    <reaction evidence="1">
        <text>alpha,alpha-trehalose + 3'-phosphoadenylyl sulfate = 2-O-sulfo-alpha,alpha-trehalose + adenosine 3',5'-bisphosphate + H(+)</text>
        <dbReference type="Rhea" id="RHEA:41608"/>
        <dbReference type="ChEBI" id="CHEBI:15378"/>
        <dbReference type="ChEBI" id="CHEBI:16551"/>
        <dbReference type="ChEBI" id="CHEBI:58339"/>
        <dbReference type="ChEBI" id="CHEBI:58343"/>
        <dbReference type="ChEBI" id="CHEBI:60091"/>
        <dbReference type="EC" id="2.8.2.37"/>
    </reaction>
</comment>
<comment type="pathway">
    <text evidence="1">Glycolipid metabolism.</text>
</comment>
<keyword evidence="1" id="KW-0119">Carbohydrate metabolism</keyword>
<organism evidence="3 4">
    <name type="scientific">Kineosporia corallincola</name>
    <dbReference type="NCBI Taxonomy" id="2835133"/>
    <lineage>
        <taxon>Bacteria</taxon>
        <taxon>Bacillati</taxon>
        <taxon>Actinomycetota</taxon>
        <taxon>Actinomycetes</taxon>
        <taxon>Kineosporiales</taxon>
        <taxon>Kineosporiaceae</taxon>
        <taxon>Kineosporia</taxon>
    </lineage>
</organism>
<dbReference type="SUPFAM" id="SSF52540">
    <property type="entry name" value="P-loop containing nucleoside triphosphate hydrolases"/>
    <property type="match status" value="1"/>
</dbReference>
<comment type="similarity">
    <text evidence="1">Belongs to the Stf0 sulfotransferase family.</text>
</comment>
<dbReference type="RefSeq" id="WP_214155356.1">
    <property type="nucleotide sequence ID" value="NZ_JAHBAY010000003.1"/>
</dbReference>
<sequence length="238" mass="26854">MRTRAATYVVAATPRSGSTLLCEGLQATGVAGRPAELFGPLLEHTWKTAWGLPANVPDDEFVRAALRYGTTGNGVFGMKMHWQHVRFLAGRLGVCGPPGAVLDALVPRARFVRIVRRDRRAQAVSLFRAYWTEEWVRFPGSGPPRRPAGELRFDRAEIERLEASIEAESAGWQEFFDRRGIEPLMVEYEELDRDYGRQIARVLDHLGADPRAVDRIPAPRLQRQSDRLNAHWIELLEG</sequence>
<dbReference type="InterPro" id="IPR015124">
    <property type="entry name" value="Stf0"/>
</dbReference>
<dbReference type="Proteomes" id="UP001197247">
    <property type="component" value="Unassembled WGS sequence"/>
</dbReference>
<gene>
    <name evidence="3" type="ORF">KIH74_09025</name>
</gene>
<comment type="caution">
    <text evidence="3">The sequence shown here is derived from an EMBL/GenBank/DDBJ whole genome shotgun (WGS) entry which is preliminary data.</text>
</comment>